<feature type="coiled-coil region" evidence="17">
    <location>
        <begin position="180"/>
        <end position="297"/>
    </location>
</feature>
<evidence type="ECO:0000256" key="4">
    <source>
        <dbReference type="ARBA" id="ARBA00022454"/>
    </source>
</evidence>
<feature type="domain" description="Kinetochore protein Nuf2 N-terminal" evidence="18">
    <location>
        <begin position="4"/>
        <end position="145"/>
    </location>
</feature>
<accession>A0A8D2BEJ2</accession>
<dbReference type="GO" id="GO:0007052">
    <property type="term" value="P:mitotic spindle organization"/>
    <property type="evidence" value="ECO:0007669"/>
    <property type="project" value="TreeGrafter"/>
</dbReference>
<evidence type="ECO:0000256" key="16">
    <source>
        <dbReference type="ARBA" id="ARBA00093623"/>
    </source>
</evidence>
<comment type="subcellular location">
    <subcellularLocation>
        <location evidence="2">Chromosome</location>
        <location evidence="2">Centromere</location>
        <location evidence="2">Kinetochore</location>
    </subcellularLocation>
    <subcellularLocation>
        <location evidence="1">Nucleus</location>
    </subcellularLocation>
</comment>
<evidence type="ECO:0000256" key="2">
    <source>
        <dbReference type="ARBA" id="ARBA00004629"/>
    </source>
</evidence>
<reference evidence="19" key="1">
    <citation type="submission" date="2025-08" db="UniProtKB">
        <authorList>
            <consortium name="Ensembl"/>
        </authorList>
    </citation>
    <scope>IDENTIFICATION</scope>
</reference>
<evidence type="ECO:0000256" key="5">
    <source>
        <dbReference type="ARBA" id="ARBA00022618"/>
    </source>
</evidence>
<comment type="similarity">
    <text evidence="3">Belongs to the NUF2 family.</text>
</comment>
<dbReference type="PANTHER" id="PTHR21650">
    <property type="entry name" value="MEMBRALIN/KINETOCHORE PROTEIN NUF2"/>
    <property type="match status" value="1"/>
</dbReference>
<keyword evidence="11" id="KW-0137">Centromere</keyword>
<evidence type="ECO:0000256" key="14">
    <source>
        <dbReference type="ARBA" id="ARBA00070506"/>
    </source>
</evidence>
<keyword evidence="5" id="KW-0132">Cell division</keyword>
<evidence type="ECO:0000256" key="15">
    <source>
        <dbReference type="ARBA" id="ARBA00079771"/>
    </source>
</evidence>
<sequence>METLSFPRYNAAELVVHIRNKILTGADGKNLSKNDLHPNPKPEVLHMIYMRALQIVYGIRLEHFYMMPVNTEVMYPHIMEGFLPVSNLFIHLDSFLPICRVNDFEIADILYPKAKRTSRFLSGIINFIHFREACRETYMEFLWQYKSSVDRMQQLSIAHQEALLKVESLNSVPVEEQEEFKQLTDDIQELQQSLNQEFRQKTIVLQEGNSHKKSAIAEKTKRLNELKLSLVSLKEAQESLKTKIVDSPEKVKNYKEKMKDTVQKLKNSRSLNLEDQIESAESELRKLKTEESSLRRLLIAKKEKLATTQFRINKKHEDIKQYKRAVIEDCNKVQEKRGAVYEQVTTINQEIQKIKFGMQQLKDATGREKLKSHEIFLNMRTALDKYHEGIGKATEECCSRIEEKAAELKGRMFRAST</sequence>
<dbReference type="InterPro" id="IPR005549">
    <property type="entry name" value="Kinetochore_Nuf2_N"/>
</dbReference>
<evidence type="ECO:0000313" key="20">
    <source>
        <dbReference type="Proteomes" id="UP000694564"/>
    </source>
</evidence>
<keyword evidence="7" id="KW-0995">Kinetochore</keyword>
<evidence type="ECO:0000256" key="12">
    <source>
        <dbReference type="ARBA" id="ARBA00045419"/>
    </source>
</evidence>
<keyword evidence="20" id="KW-1185">Reference proteome</keyword>
<evidence type="ECO:0000256" key="9">
    <source>
        <dbReference type="ARBA" id="ARBA00023242"/>
    </source>
</evidence>
<dbReference type="GeneTree" id="ENSGT00390000004199"/>
<evidence type="ECO:0000256" key="13">
    <source>
        <dbReference type="ARBA" id="ARBA00065430"/>
    </source>
</evidence>
<keyword evidence="10" id="KW-0131">Cell cycle</keyword>
<keyword evidence="4" id="KW-0158">Chromosome</keyword>
<dbReference type="GO" id="GO:0005634">
    <property type="term" value="C:nucleus"/>
    <property type="evidence" value="ECO:0007669"/>
    <property type="project" value="UniProtKB-SubCell"/>
</dbReference>
<evidence type="ECO:0000256" key="6">
    <source>
        <dbReference type="ARBA" id="ARBA00022776"/>
    </source>
</evidence>
<keyword evidence="6" id="KW-0498">Mitosis</keyword>
<reference evidence="19" key="2">
    <citation type="submission" date="2025-09" db="UniProtKB">
        <authorList>
            <consortium name="Ensembl"/>
        </authorList>
    </citation>
    <scope>IDENTIFICATION</scope>
</reference>
<comment type="subunit">
    <text evidence="13">Component of the NDC80 complex, which consists of NDC80/HEC1, CDCA1, SPBC24 and SPBC25. The NDC80 complex is formed by two subcomplexes composed of NDC80/HEC1-CDCA1 and SPBC24-SPBC25. Each subcomplex is formed by parallel interactions through the coiled-coil domains of individual subunits. Formation of a tetrameric complex is mediated by interactions between the C-terminal regions of both subunits of the NDC80/HEC1-CDCA1 subcomplex and the N-terminal regions of both subunits of the SPBC24-SPBC25 complex. The tetrameric NDC80 complex has an elongated rod-like structure with globular domains at either end. May interact with AURKB/Aurora-B.</text>
</comment>
<dbReference type="FunFam" id="1.10.418.60:FF:000001">
    <property type="entry name" value="NDC80 kinetochore complex component NUF2"/>
    <property type="match status" value="1"/>
</dbReference>
<evidence type="ECO:0000256" key="10">
    <source>
        <dbReference type="ARBA" id="ARBA00023306"/>
    </source>
</evidence>
<comment type="function">
    <text evidence="12">Acts as a component of the essential kinetochore-associated NDC80 complex, which is required for chromosome segregation and spindle checkpoint activity. Required for kinetochore integrity and the organization of stable microtubule binding sites in the outer plate of the kinetochore. The NDC80 complex synergistically enhances the affinity of the SKA1 complex for microtubules and may allow the NDC80 complex to track depolymerizing microtubules.</text>
</comment>
<proteinExistence type="inferred from homology"/>
<dbReference type="GO" id="GO:0051301">
    <property type="term" value="P:cell division"/>
    <property type="evidence" value="ECO:0007669"/>
    <property type="project" value="UniProtKB-KW"/>
</dbReference>
<dbReference type="Proteomes" id="UP000694564">
    <property type="component" value="Chromosome 12"/>
</dbReference>
<dbReference type="Ensembl" id="ENSSVLT00005013312.1">
    <property type="protein sequence ID" value="ENSSVLP00005012024.1"/>
    <property type="gene ID" value="ENSSVLG00005009415.1"/>
</dbReference>
<evidence type="ECO:0000256" key="17">
    <source>
        <dbReference type="SAM" id="Coils"/>
    </source>
</evidence>
<dbReference type="GO" id="GO:0044877">
    <property type="term" value="F:protein-containing complex binding"/>
    <property type="evidence" value="ECO:0007669"/>
    <property type="project" value="TreeGrafter"/>
</dbReference>
<dbReference type="OrthoDB" id="8194677at2759"/>
<gene>
    <name evidence="19" type="primary">NUF2</name>
</gene>
<evidence type="ECO:0000256" key="3">
    <source>
        <dbReference type="ARBA" id="ARBA00005498"/>
    </source>
</evidence>
<keyword evidence="8 17" id="KW-0175">Coiled coil</keyword>
<dbReference type="Gene3D" id="1.10.418.60">
    <property type="entry name" value="Ncd80 complex, Nuf2 subunit"/>
    <property type="match status" value="1"/>
</dbReference>
<organism evidence="19 20">
    <name type="scientific">Sciurus vulgaris</name>
    <name type="common">Eurasian red squirrel</name>
    <dbReference type="NCBI Taxonomy" id="55149"/>
    <lineage>
        <taxon>Eukaryota</taxon>
        <taxon>Metazoa</taxon>
        <taxon>Chordata</taxon>
        <taxon>Craniata</taxon>
        <taxon>Vertebrata</taxon>
        <taxon>Euteleostomi</taxon>
        <taxon>Mammalia</taxon>
        <taxon>Eutheria</taxon>
        <taxon>Euarchontoglires</taxon>
        <taxon>Glires</taxon>
        <taxon>Rodentia</taxon>
        <taxon>Sciuromorpha</taxon>
        <taxon>Sciuridae</taxon>
        <taxon>Sciurinae</taxon>
        <taxon>Sciurini</taxon>
        <taxon>Sciurus</taxon>
    </lineage>
</organism>
<dbReference type="GO" id="GO:0051315">
    <property type="term" value="P:attachment of mitotic spindle microtubules to kinetochore"/>
    <property type="evidence" value="ECO:0007669"/>
    <property type="project" value="TreeGrafter"/>
</dbReference>
<dbReference type="GO" id="GO:0045132">
    <property type="term" value="P:meiotic chromosome segregation"/>
    <property type="evidence" value="ECO:0007669"/>
    <property type="project" value="TreeGrafter"/>
</dbReference>
<dbReference type="AlphaFoldDB" id="A0A8D2BEJ2"/>
<name>A0A8D2BEJ2_SCIVU</name>
<keyword evidence="9" id="KW-0539">Nucleus</keyword>
<dbReference type="PANTHER" id="PTHR21650:SF2">
    <property type="entry name" value="KINETOCHORE PROTEIN NUF2"/>
    <property type="match status" value="1"/>
</dbReference>
<dbReference type="GO" id="GO:0031262">
    <property type="term" value="C:Ndc80 complex"/>
    <property type="evidence" value="ECO:0007669"/>
    <property type="project" value="InterPro"/>
</dbReference>
<dbReference type="Pfam" id="PF03800">
    <property type="entry name" value="Nuf2"/>
    <property type="match status" value="1"/>
</dbReference>
<evidence type="ECO:0000256" key="7">
    <source>
        <dbReference type="ARBA" id="ARBA00022838"/>
    </source>
</evidence>
<evidence type="ECO:0000256" key="1">
    <source>
        <dbReference type="ARBA" id="ARBA00004123"/>
    </source>
</evidence>
<evidence type="ECO:0000256" key="8">
    <source>
        <dbReference type="ARBA" id="ARBA00023054"/>
    </source>
</evidence>
<dbReference type="InterPro" id="IPR038275">
    <property type="entry name" value="Nuf2_N_sf"/>
</dbReference>
<evidence type="ECO:0000259" key="18">
    <source>
        <dbReference type="Pfam" id="PF03800"/>
    </source>
</evidence>
<evidence type="ECO:0000313" key="19">
    <source>
        <dbReference type="Ensembl" id="ENSSVLP00005012024.1"/>
    </source>
</evidence>
<protein>
    <recommendedName>
        <fullName evidence="16">Kinetochore protein NUF2</fullName>
    </recommendedName>
    <alternativeName>
        <fullName evidence="15">Cell division cycle-associated protein 1</fullName>
    </alternativeName>
    <alternativeName>
        <fullName evidence="14">Kinetochore protein Nuf2</fullName>
    </alternativeName>
</protein>
<evidence type="ECO:0000256" key="11">
    <source>
        <dbReference type="ARBA" id="ARBA00023328"/>
    </source>
</evidence>
<dbReference type="GO" id="GO:0051383">
    <property type="term" value="P:kinetochore organization"/>
    <property type="evidence" value="ECO:0007669"/>
    <property type="project" value="TreeGrafter"/>
</dbReference>